<dbReference type="PANTHER" id="PTHR13318">
    <property type="entry name" value="PARTNER OF PAIRED, ISOFORM B-RELATED"/>
    <property type="match status" value="1"/>
</dbReference>
<dbReference type="GO" id="GO:0031146">
    <property type="term" value="P:SCF-dependent proteasomal ubiquitin-dependent protein catabolic process"/>
    <property type="evidence" value="ECO:0007669"/>
    <property type="project" value="TreeGrafter"/>
</dbReference>
<dbReference type="EMBL" id="GGLE01006500">
    <property type="protein sequence ID" value="MBY10626.1"/>
    <property type="molecule type" value="Transcribed_RNA"/>
</dbReference>
<evidence type="ECO:0000313" key="1">
    <source>
        <dbReference type="EMBL" id="MBY10626.1"/>
    </source>
</evidence>
<dbReference type="SMART" id="SM00367">
    <property type="entry name" value="LRR_CC"/>
    <property type="match status" value="2"/>
</dbReference>
<dbReference type="KEGG" id="oti:135390960"/>
<dbReference type="Gene3D" id="3.80.10.10">
    <property type="entry name" value="Ribonuclease Inhibitor"/>
    <property type="match status" value="2"/>
</dbReference>
<dbReference type="GeneID" id="135390960"/>
<sequence length="470" mass="52849">MPRKNLPPSLYHICLHAVTAHMDDIFSENENAFQGLPAAINEDILHILQSLKPAASAFYYICCILRTAQLRKVNVSLIDSDAAKHSRLPQILLNMKQHLLQELSLGGAHLEDDVQLVTVISGFYKLRVLRLLLPNITDCLVTAIASYCLCLEELVLYGERVTDGSVQLLVRCSKLKVLKLESDRSFRPQTSPLTSFKLLSELKNLRRAKLPYLSEALHCFSVGTKLLLTEYQNTDDAIPTEDGLLHVCQVCPHLNKVNLVLRGHEDLSPLQWLRSLGTLSLKVLDSHSGAFFRVQIQPLLCVIGSNLTSLSLCLSVLDLGVISRFCSGLKELEIVNLRRIFWGSYTQAIFPALKSFKFFLDVDNTVTSDDLSQLLRGSRNLRELSLGWCRLTDDALKALVDCGALLRLRVFEMSEVEDITSAGLRRLVEVESDLTMLTVFGCDRVSRRDISALRDYVNEKNYALTIKHHM</sequence>
<dbReference type="RefSeq" id="XP_064477039.1">
    <property type="nucleotide sequence ID" value="XM_064620969.1"/>
</dbReference>
<dbReference type="GO" id="GO:0019005">
    <property type="term" value="C:SCF ubiquitin ligase complex"/>
    <property type="evidence" value="ECO:0007669"/>
    <property type="project" value="TreeGrafter"/>
</dbReference>
<accession>A0A2R5LM66</accession>
<name>A0A2R5LM66_9ACAR</name>
<protein>
    <submittedName>
        <fullName evidence="1">Uncharacterized protein</fullName>
    </submittedName>
</protein>
<dbReference type="SUPFAM" id="SSF52047">
    <property type="entry name" value="RNI-like"/>
    <property type="match status" value="1"/>
</dbReference>
<proteinExistence type="predicted"/>
<reference evidence="1" key="1">
    <citation type="submission" date="2018-03" db="EMBL/GenBank/DDBJ databases">
        <title>The relapsing fever spirochete Borrelia turicatae persists in the highly oxidative environment of its soft-bodied tick vector.</title>
        <authorList>
            <person name="Bourret T.J."/>
            <person name="Boyle W.K."/>
            <person name="Valenzuela J.G."/>
            <person name="Oliveira F."/>
            <person name="Lopez J.E."/>
        </authorList>
    </citation>
    <scope>NUCLEOTIDE SEQUENCE</scope>
    <source>
        <strain evidence="1">Kansas strain/isolate</strain>
        <tissue evidence="1">Salivary glands</tissue>
    </source>
</reference>
<dbReference type="InterPro" id="IPR006553">
    <property type="entry name" value="Leu-rich_rpt_Cys-con_subtyp"/>
</dbReference>
<dbReference type="InterPro" id="IPR032675">
    <property type="entry name" value="LRR_dom_sf"/>
</dbReference>
<organism evidence="1">
    <name type="scientific">Ornithodoros turicata</name>
    <dbReference type="NCBI Taxonomy" id="34597"/>
    <lineage>
        <taxon>Eukaryota</taxon>
        <taxon>Metazoa</taxon>
        <taxon>Ecdysozoa</taxon>
        <taxon>Arthropoda</taxon>
        <taxon>Chelicerata</taxon>
        <taxon>Arachnida</taxon>
        <taxon>Acari</taxon>
        <taxon>Parasitiformes</taxon>
        <taxon>Ixodida</taxon>
        <taxon>Ixodoidea</taxon>
        <taxon>Argasidae</taxon>
        <taxon>Ornithodorinae</taxon>
        <taxon>Ornithodoros</taxon>
    </lineage>
</organism>
<dbReference type="PANTHER" id="PTHR13318:SF95">
    <property type="entry name" value="F-BOX PROTEIN YLR352W"/>
    <property type="match status" value="1"/>
</dbReference>
<dbReference type="AlphaFoldDB" id="A0A2R5LM66"/>